<dbReference type="GO" id="GO:0004124">
    <property type="term" value="F:cysteine synthase activity"/>
    <property type="evidence" value="ECO:0007669"/>
    <property type="project" value="UniProtKB-EC"/>
</dbReference>
<evidence type="ECO:0000256" key="5">
    <source>
        <dbReference type="ARBA" id="ARBA00047931"/>
    </source>
</evidence>
<dbReference type="Pfam" id="PF00291">
    <property type="entry name" value="PALP"/>
    <property type="match status" value="1"/>
</dbReference>
<proteinExistence type="predicted"/>
<comment type="caution">
    <text evidence="7">The sequence shown here is derived from an EMBL/GenBank/DDBJ whole genome shotgun (WGS) entry which is preliminary data.</text>
</comment>
<dbReference type="EC" id="2.5.1.47" evidence="3"/>
<dbReference type="PROSITE" id="PS00901">
    <property type="entry name" value="CYS_SYNTHASE"/>
    <property type="match status" value="1"/>
</dbReference>
<accession>A0ABT4Y0T1</accession>
<evidence type="ECO:0000256" key="3">
    <source>
        <dbReference type="ARBA" id="ARBA00012681"/>
    </source>
</evidence>
<dbReference type="InterPro" id="IPR036052">
    <property type="entry name" value="TrpB-like_PALP_sf"/>
</dbReference>
<comment type="cofactor">
    <cofactor evidence="1">
        <name>pyridoxal 5'-phosphate</name>
        <dbReference type="ChEBI" id="CHEBI:597326"/>
    </cofactor>
</comment>
<sequence length="338" mass="35808">MAIREGFIGTIGNTPLLRLDSLSAETGCDILAKAEFLNPGGSVKDRAARYIIDDAEREGRLFPGGTVVEGTAGNTGIGLAHICAARGYRCIIVIPDNQSPEKLDLLRTLGAEVRPVPPKPYKDPDNYQKIAGRLAAELPGAIWANQFDNTANRQAHFETTGPEVWTDTEGRLDAFVCATGTGGTLAGVARYLKGRDANIRIVLADPMGSALYNWVKRGELVAEGNSITEGIGTTRVTANLEGTPIDDAVQVDDRACVAMVYHLLREEGLFVGGSSGINLAAAVQVARQLGPGHRVVTLLCDRGGLYAGRLFNPEWLKEKGLAEAAGFGTAALSPDPSP</sequence>
<evidence type="ECO:0000313" key="7">
    <source>
        <dbReference type="EMBL" id="MDA8482406.1"/>
    </source>
</evidence>
<dbReference type="Gene3D" id="3.40.50.1100">
    <property type="match status" value="2"/>
</dbReference>
<gene>
    <name evidence="7" type="ORF">NNO07_04940</name>
</gene>
<reference evidence="7 8" key="1">
    <citation type="submission" date="2022-07" db="EMBL/GenBank/DDBJ databases">
        <title>Genome Analysis of Selected Gammaproteobacteria from Nigerian Food snails.</title>
        <authorList>
            <person name="Okafor A.C."/>
        </authorList>
    </citation>
    <scope>NUCLEOTIDE SEQUENCE [LARGE SCALE GENOMIC DNA]</scope>
    <source>
        <strain evidence="7 8">Awg 2</strain>
    </source>
</reference>
<dbReference type="SUPFAM" id="SSF53686">
    <property type="entry name" value="Tryptophan synthase beta subunit-like PLP-dependent enzymes"/>
    <property type="match status" value="1"/>
</dbReference>
<feature type="domain" description="Tryptophan synthase beta chain-like PALP" evidence="6">
    <location>
        <begin position="10"/>
        <end position="301"/>
    </location>
</feature>
<dbReference type="CDD" id="cd01561">
    <property type="entry name" value="CBS_like"/>
    <property type="match status" value="1"/>
</dbReference>
<comment type="catalytic activity">
    <reaction evidence="5">
        <text>O-acetyl-L-serine + hydrogen sulfide = L-cysteine + acetate</text>
        <dbReference type="Rhea" id="RHEA:14829"/>
        <dbReference type="ChEBI" id="CHEBI:29919"/>
        <dbReference type="ChEBI" id="CHEBI:30089"/>
        <dbReference type="ChEBI" id="CHEBI:35235"/>
        <dbReference type="ChEBI" id="CHEBI:58340"/>
        <dbReference type="EC" id="2.5.1.47"/>
    </reaction>
</comment>
<evidence type="ECO:0000256" key="4">
    <source>
        <dbReference type="ARBA" id="ARBA00022898"/>
    </source>
</evidence>
<keyword evidence="7" id="KW-0808">Transferase</keyword>
<dbReference type="InterPro" id="IPR001926">
    <property type="entry name" value="TrpB-like_PALP"/>
</dbReference>
<dbReference type="EMBL" id="JANEWF010000003">
    <property type="protein sequence ID" value="MDA8482406.1"/>
    <property type="molecule type" value="Genomic_DNA"/>
</dbReference>
<keyword evidence="4" id="KW-0663">Pyridoxal phosphate</keyword>
<keyword evidence="8" id="KW-1185">Reference proteome</keyword>
<protein>
    <recommendedName>
        <fullName evidence="3">cysteine synthase</fullName>
        <ecNumber evidence="3">2.5.1.47</ecNumber>
    </recommendedName>
</protein>
<evidence type="ECO:0000313" key="8">
    <source>
        <dbReference type="Proteomes" id="UP001211689"/>
    </source>
</evidence>
<dbReference type="InterPro" id="IPR050214">
    <property type="entry name" value="Cys_Synth/Cystath_Beta-Synth"/>
</dbReference>
<dbReference type="RefSeq" id="WP_190830969.1">
    <property type="nucleotide sequence ID" value="NZ_JANEWF010000003.1"/>
</dbReference>
<dbReference type="PANTHER" id="PTHR10314">
    <property type="entry name" value="CYSTATHIONINE BETA-SYNTHASE"/>
    <property type="match status" value="1"/>
</dbReference>
<organism evidence="7 8">
    <name type="scientific">Metapseudomonas resinovorans</name>
    <name type="common">Pseudomonas resinovorans</name>
    <dbReference type="NCBI Taxonomy" id="53412"/>
    <lineage>
        <taxon>Bacteria</taxon>
        <taxon>Pseudomonadati</taxon>
        <taxon>Pseudomonadota</taxon>
        <taxon>Gammaproteobacteria</taxon>
        <taxon>Pseudomonadales</taxon>
        <taxon>Pseudomonadaceae</taxon>
        <taxon>Metapseudomonas</taxon>
    </lineage>
</organism>
<dbReference type="NCBIfam" id="NF007989">
    <property type="entry name" value="PRK10717.1"/>
    <property type="match status" value="1"/>
</dbReference>
<name>A0ABT4Y0T1_METRE</name>
<comment type="pathway">
    <text evidence="2">Amino-acid biosynthesis; L-cysteine biosynthesis; L-cysteine from L-serine: step 2/2.</text>
</comment>
<evidence type="ECO:0000256" key="2">
    <source>
        <dbReference type="ARBA" id="ARBA00004962"/>
    </source>
</evidence>
<evidence type="ECO:0000259" key="6">
    <source>
        <dbReference type="Pfam" id="PF00291"/>
    </source>
</evidence>
<dbReference type="InterPro" id="IPR001216">
    <property type="entry name" value="P-phosphate_BS"/>
</dbReference>
<dbReference type="Proteomes" id="UP001211689">
    <property type="component" value="Unassembled WGS sequence"/>
</dbReference>
<evidence type="ECO:0000256" key="1">
    <source>
        <dbReference type="ARBA" id="ARBA00001933"/>
    </source>
</evidence>